<dbReference type="AlphaFoldDB" id="A0A2P7Z3Z3"/>
<dbReference type="InterPro" id="IPR019050">
    <property type="entry name" value="FDF_dom"/>
</dbReference>
<dbReference type="InterPro" id="IPR004443">
    <property type="entry name" value="YjeF_N_dom"/>
</dbReference>
<name>A0A2P7Z3Z3_9PEZI</name>
<evidence type="ECO:0000259" key="7">
    <source>
        <dbReference type="PROSITE" id="PS51512"/>
    </source>
</evidence>
<comment type="similarity">
    <text evidence="2">Belongs to the EDC3 family.</text>
</comment>
<dbReference type="InterPro" id="IPR025762">
    <property type="entry name" value="DFDF"/>
</dbReference>
<evidence type="ECO:0000256" key="1">
    <source>
        <dbReference type="ARBA" id="ARBA00004201"/>
    </source>
</evidence>
<dbReference type="PANTHER" id="PTHR13612">
    <property type="entry name" value="ENHANCER OF MRNA-DECAPPING PROTEIN 3"/>
    <property type="match status" value="1"/>
</dbReference>
<dbReference type="Pfam" id="PF09532">
    <property type="entry name" value="FDF"/>
    <property type="match status" value="1"/>
</dbReference>
<evidence type="ECO:0000259" key="6">
    <source>
        <dbReference type="PROSITE" id="PS51385"/>
    </source>
</evidence>
<evidence type="ECO:0000256" key="4">
    <source>
        <dbReference type="ARBA" id="ARBA00022490"/>
    </source>
</evidence>
<dbReference type="GO" id="GO:0033962">
    <property type="term" value="P:P-body assembly"/>
    <property type="evidence" value="ECO:0007669"/>
    <property type="project" value="TreeGrafter"/>
</dbReference>
<keyword evidence="4" id="KW-0963">Cytoplasm</keyword>
<dbReference type="PANTHER" id="PTHR13612:SF0">
    <property type="entry name" value="ENHANCER OF MRNA-DECAPPING PROTEIN 3"/>
    <property type="match status" value="1"/>
</dbReference>
<feature type="compositionally biased region" description="Polar residues" evidence="5">
    <location>
        <begin position="298"/>
        <end position="307"/>
    </location>
</feature>
<feature type="region of interest" description="Disordered" evidence="5">
    <location>
        <begin position="426"/>
        <end position="447"/>
    </location>
</feature>
<comment type="caution">
    <text evidence="8">The sequence shown here is derived from an EMBL/GenBank/DDBJ whole genome shotgun (WGS) entry which is preliminary data.</text>
</comment>
<organism evidence="8 9">
    <name type="scientific">Elsinoe australis</name>
    <dbReference type="NCBI Taxonomy" id="40998"/>
    <lineage>
        <taxon>Eukaryota</taxon>
        <taxon>Fungi</taxon>
        <taxon>Dikarya</taxon>
        <taxon>Ascomycota</taxon>
        <taxon>Pezizomycotina</taxon>
        <taxon>Dothideomycetes</taxon>
        <taxon>Dothideomycetidae</taxon>
        <taxon>Myriangiales</taxon>
        <taxon>Elsinoaceae</taxon>
        <taxon>Elsinoe</taxon>
    </lineage>
</organism>
<evidence type="ECO:0000256" key="5">
    <source>
        <dbReference type="SAM" id="MobiDB-lite"/>
    </source>
</evidence>
<feature type="region of interest" description="Disordered" evidence="5">
    <location>
        <begin position="246"/>
        <end position="322"/>
    </location>
</feature>
<feature type="domain" description="DFDF" evidence="7">
    <location>
        <begin position="208"/>
        <end position="244"/>
    </location>
</feature>
<dbReference type="Proteomes" id="UP000243723">
    <property type="component" value="Unassembled WGS sequence"/>
</dbReference>
<dbReference type="Gene3D" id="3.40.50.10260">
    <property type="entry name" value="YjeF N-terminal domain"/>
    <property type="match status" value="1"/>
</dbReference>
<gene>
    <name evidence="8" type="ORF">B9Z65_6875</name>
</gene>
<sequence>MAEAFIGMTVSVKLKPGSVRPSVTGKVINIHDQNLILEQVYIQETGETAPSWTVPSYQIADLEVVDSSIYQPQYPSGASTLPIRIAPTHTDPAILSYTRANDSLATPVAATPAKELPARELPADVGAAQLQSPHKVPGSDHSASPSKPPQARRNPRKAKGWRSTPLLEETADVAPETPPQVPAKLKKAANKRAKRTLQDQQNQNGWATEDATDVQDMGDFDFEANLSKFDKQAVFDQIRTEDNTADEDRLVSHNRLARPGTYGGKNLHPTENVLSPPIKTADEELDSPSETDLDFGNGRSSRQSVRSRMTRQGDRSLSGAGALEERSLSRALRNVPSHGRPLNASVISSTSLNRSTSSIRGHAHFSPSHHQFRISNSLHHCPVLDPDRLRRIEEDYARRPGLSQETLLELSGRAIAESICSTISRTSLSGPSRRNSKSSAIGGQSNRDPKPVVVILAGNHAKGARAVAAARHLYGRGYKLLLSLTDFSTPSSWHPIFKTQVNLLQSLGRKAFARLDSWPSISAQIKKLSSPPALIVDALLDGVKYAAIEDVQVAFESREVVDWMNRSRARVLSLECPSGYDAVTGETTVLEGEPLAVKPDRVLALGGLIKGVSEAVGEGDRWAISVLDVGLMSAMRGEEMVRFEGSWSVDVEFGMGD</sequence>
<protein>
    <recommendedName>
        <fullName evidence="3">Enhancer of mRNA-decapping protein 3</fullName>
    </recommendedName>
</protein>
<dbReference type="SUPFAM" id="SSF64153">
    <property type="entry name" value="YjeF N-terminal domain-like"/>
    <property type="match status" value="1"/>
</dbReference>
<dbReference type="EMBL" id="NHZQ01000331">
    <property type="protein sequence ID" value="PSK42921.1"/>
    <property type="molecule type" value="Genomic_DNA"/>
</dbReference>
<proteinExistence type="inferred from homology"/>
<reference evidence="8 9" key="1">
    <citation type="submission" date="2017-05" db="EMBL/GenBank/DDBJ databases">
        <title>Draft genome sequence of Elsinoe australis.</title>
        <authorList>
            <person name="Cheng Q."/>
        </authorList>
    </citation>
    <scope>NUCLEOTIDE SEQUENCE [LARGE SCALE GENOMIC DNA]</scope>
    <source>
        <strain evidence="8 9">NL1</strain>
    </source>
</reference>
<dbReference type="Pfam" id="PF03853">
    <property type="entry name" value="YjeF_N"/>
    <property type="match status" value="1"/>
</dbReference>
<feature type="compositionally biased region" description="Acidic residues" evidence="5">
    <location>
        <begin position="283"/>
        <end position="293"/>
    </location>
</feature>
<evidence type="ECO:0000256" key="3">
    <source>
        <dbReference type="ARBA" id="ARBA00015797"/>
    </source>
</evidence>
<feature type="domain" description="YjeF N-terminal" evidence="6">
    <location>
        <begin position="389"/>
        <end position="637"/>
    </location>
</feature>
<keyword evidence="9" id="KW-1185">Reference proteome</keyword>
<dbReference type="PROSITE" id="PS51512">
    <property type="entry name" value="DFDF"/>
    <property type="match status" value="1"/>
</dbReference>
<dbReference type="GO" id="GO:0000932">
    <property type="term" value="C:P-body"/>
    <property type="evidence" value="ECO:0007669"/>
    <property type="project" value="UniProtKB-SubCell"/>
</dbReference>
<comment type="subcellular location">
    <subcellularLocation>
        <location evidence="1">Cytoplasm</location>
        <location evidence="1">P-body</location>
    </subcellularLocation>
</comment>
<accession>A0A2P7Z3Z3</accession>
<feature type="compositionally biased region" description="Polar residues" evidence="5">
    <location>
        <begin position="426"/>
        <end position="446"/>
    </location>
</feature>
<dbReference type="InterPro" id="IPR036652">
    <property type="entry name" value="YjeF_N_dom_sf"/>
</dbReference>
<dbReference type="GO" id="GO:0031087">
    <property type="term" value="P:deadenylation-independent decapping of nuclear-transcribed mRNA"/>
    <property type="evidence" value="ECO:0007669"/>
    <property type="project" value="TreeGrafter"/>
</dbReference>
<dbReference type="OrthoDB" id="10030313at2759"/>
<dbReference type="SMART" id="SM01199">
    <property type="entry name" value="FDF"/>
    <property type="match status" value="1"/>
</dbReference>
<feature type="region of interest" description="Disordered" evidence="5">
    <location>
        <begin position="131"/>
        <end position="208"/>
    </location>
</feature>
<dbReference type="PROSITE" id="PS51385">
    <property type="entry name" value="YJEF_N"/>
    <property type="match status" value="1"/>
</dbReference>
<evidence type="ECO:0000313" key="9">
    <source>
        <dbReference type="Proteomes" id="UP000243723"/>
    </source>
</evidence>
<dbReference type="GO" id="GO:0003729">
    <property type="term" value="F:mRNA binding"/>
    <property type="evidence" value="ECO:0007669"/>
    <property type="project" value="TreeGrafter"/>
</dbReference>
<feature type="compositionally biased region" description="Basic residues" evidence="5">
    <location>
        <begin position="184"/>
        <end position="195"/>
    </location>
</feature>
<evidence type="ECO:0000313" key="8">
    <source>
        <dbReference type="EMBL" id="PSK42921.1"/>
    </source>
</evidence>
<dbReference type="STRING" id="40998.A0A2P7Z3Z3"/>
<evidence type="ECO:0000256" key="2">
    <source>
        <dbReference type="ARBA" id="ARBA00006610"/>
    </source>
</evidence>